<keyword evidence="1" id="KW-0472">Membrane</keyword>
<accession>K8EM78</accession>
<keyword evidence="1" id="KW-0812">Transmembrane</keyword>
<name>K8EM78_CARML</name>
<proteinExistence type="predicted"/>
<reference evidence="3" key="1">
    <citation type="journal article" date="2013" name="Genome Announc.">
        <title>Complete Chromosome Sequence of Carnobacterium maltaromaticum LMA 28.</title>
        <authorList>
            <person name="Cailliez-Grimal C."/>
            <person name="Chaillou S."/>
            <person name="Anba-Mondoloni J."/>
            <person name="Loux V."/>
            <person name="Afzal M.I."/>
            <person name="Rahman A."/>
            <person name="Kergourlay G."/>
            <person name="Champomier-Verges M.C."/>
            <person name="Zagorec M."/>
            <person name="Dalgaard P."/>
            <person name="Leisner J.J."/>
            <person name="Prevost H."/>
            <person name="Revol-Junelles A.M."/>
            <person name="Borges F."/>
        </authorList>
    </citation>
    <scope>NUCLEOTIDE SEQUENCE</scope>
    <source>
        <strain evidence="3">LMA28</strain>
    </source>
</reference>
<dbReference type="STRING" id="1234679.BN424_98"/>
<feature type="transmembrane region" description="Helical" evidence="1">
    <location>
        <begin position="66"/>
        <end position="90"/>
    </location>
</feature>
<sequence>MAGAIVLALIVVGIYYGSQKMKEIDVGKIKKYLKGFFIFYVGSVLIGFIAKLILRGQMGSGGSVNGILYSIYRHPMIAELIFIGIGFFLYKKYKRYQEEKEYKEVFEEWTHQDFPTYDRWDFIHSLDRFVQGELQFVQGEVPYGRATVFLQEFSIGDTYDLEFLAYEPIRSKEKIELKEYGCLITTEGIAIKHQAVYPKKKAVQLENGKEKNQDYFPVESYYLPYEGMMKITGHPTCFQMLYSDGKRVKLPYDQLSIPAHLLKEIFEEVTFRGYSQTLYRESLETKSKVEEHRDENLEEQDISVDEIDEDELRESFEKVQHNEFQKKVAGTLVGSQVVNSSSSNSLASQLKEQQFNQMVNGRQGHGVAAEYGNHVVDKVMGKTAIQLGGENSKNGADRLVNGQALQTKYCQSANESIGAAFKDKNGRAVSFKYTDQMIEVPRDQYVKAVELFEKRIEKGQVPGESNPANAKKYVKKGHLTYEHAKQVGKAGTIPSLGVDTVGALKSTLPSASLLLVISYFNCRGQGMSHQESMKQSGAVFGHSLGVGVVINVSAIQAAKYMAGKSLVKDPGVLTARIGTGIMMSLTFGPDTVDVLRGRISIQQLFKNSVVSVSGILGSTAGSSVGGLAGGMVGGSATSSSVKKLLDSFIEDDAEEMYQLMKEEFIDVVMSASITTIEYQEVVSLTFAHKKFPGMLKSMYASRDPRTFAREKICEEAVITQFKKRPPILVKEWEDIFGDKVSGESSNQ</sequence>
<dbReference type="HOGENOM" id="CLU_372018_0_0_9"/>
<evidence type="ECO:0000313" key="3">
    <source>
        <dbReference type="Proteomes" id="UP000000212"/>
    </source>
</evidence>
<dbReference type="Proteomes" id="UP000000212">
    <property type="component" value="Chromosome"/>
</dbReference>
<dbReference type="OrthoDB" id="3196385at2"/>
<feature type="transmembrane region" description="Helical" evidence="1">
    <location>
        <begin position="37"/>
        <end position="54"/>
    </location>
</feature>
<evidence type="ECO:0000256" key="1">
    <source>
        <dbReference type="SAM" id="Phobius"/>
    </source>
</evidence>
<dbReference type="EMBL" id="HE999757">
    <property type="protein sequence ID" value="CCO09581.2"/>
    <property type="molecule type" value="Genomic_DNA"/>
</dbReference>
<gene>
    <name evidence="2" type="ORF">BN424_98</name>
</gene>
<evidence type="ECO:0000313" key="2">
    <source>
        <dbReference type="EMBL" id="CCO09581.2"/>
    </source>
</evidence>
<keyword evidence="3" id="KW-1185">Reference proteome</keyword>
<dbReference type="eggNOG" id="COG2020">
    <property type="taxonomic scope" value="Bacteria"/>
</dbReference>
<dbReference type="AlphaFoldDB" id="K8EM78"/>
<keyword evidence="1" id="KW-1133">Transmembrane helix</keyword>
<organism evidence="2 3">
    <name type="scientific">Carnobacterium maltaromaticum LMA28</name>
    <dbReference type="NCBI Taxonomy" id="1234679"/>
    <lineage>
        <taxon>Bacteria</taxon>
        <taxon>Bacillati</taxon>
        <taxon>Bacillota</taxon>
        <taxon>Bacilli</taxon>
        <taxon>Lactobacillales</taxon>
        <taxon>Carnobacteriaceae</taxon>
        <taxon>Carnobacterium</taxon>
    </lineage>
</organism>
<protein>
    <submittedName>
        <fullName evidence="2">Conserved domain protein</fullName>
    </submittedName>
</protein>
<dbReference type="RefSeq" id="WP_015075158.1">
    <property type="nucleotide sequence ID" value="NC_019425.2"/>
</dbReference>
<dbReference type="KEGG" id="cml:BN424_98"/>
<dbReference type="CDD" id="cd21372">
    <property type="entry name" value="cwf21_CWC21-like"/>
    <property type="match status" value="1"/>
</dbReference>